<dbReference type="EMBL" id="JACOQK010000001">
    <property type="protein sequence ID" value="MBC5788322.1"/>
    <property type="molecule type" value="Genomic_DNA"/>
</dbReference>
<keyword evidence="1" id="KW-1133">Transmembrane helix</keyword>
<dbReference type="Proteomes" id="UP000649151">
    <property type="component" value="Unassembled WGS sequence"/>
</dbReference>
<protein>
    <recommendedName>
        <fullName evidence="4">DUF2927 domain-containing protein</fullName>
    </recommendedName>
</protein>
<evidence type="ECO:0000313" key="2">
    <source>
        <dbReference type="EMBL" id="MBC5788322.1"/>
    </source>
</evidence>
<sequence>MEKRFAVFISVLLSAIIIITSDIIVDYRYRNSFNEWIQYQVPQTAKAYKKIQQDFHYTMDNDAIIPKKFDFTYEKNSIFHEDENKDAYFMLNNYQEKHVSVIFQCNYAMGSHISRSFYINLLEIESDHAALIDIISASCNKVVDSSLTLEEANGLAVQILLQQSLPYHTPLHYFKNYSFSLFVDEEAPLSYGEKILQLAVRYPYTASILYDEIADYK</sequence>
<evidence type="ECO:0000313" key="3">
    <source>
        <dbReference type="Proteomes" id="UP000649151"/>
    </source>
</evidence>
<reference evidence="2 3" key="1">
    <citation type="submission" date="2020-08" db="EMBL/GenBank/DDBJ databases">
        <title>Genome public.</title>
        <authorList>
            <person name="Liu C."/>
            <person name="Sun Q."/>
        </authorList>
    </citation>
    <scope>NUCLEOTIDE SEQUENCE [LARGE SCALE GENOMIC DNA]</scope>
    <source>
        <strain evidence="2 3">NSJ-27</strain>
    </source>
</reference>
<keyword evidence="1" id="KW-0812">Transmembrane</keyword>
<comment type="caution">
    <text evidence="2">The sequence shown here is derived from an EMBL/GenBank/DDBJ whole genome shotgun (WGS) entry which is preliminary data.</text>
</comment>
<evidence type="ECO:0000256" key="1">
    <source>
        <dbReference type="SAM" id="Phobius"/>
    </source>
</evidence>
<name>A0ABR7IU13_9CLOT</name>
<gene>
    <name evidence="2" type="ORF">H8Z77_09930</name>
</gene>
<evidence type="ECO:0008006" key="4">
    <source>
        <dbReference type="Google" id="ProtNLM"/>
    </source>
</evidence>
<accession>A0ABR7IU13</accession>
<feature type="transmembrane region" description="Helical" evidence="1">
    <location>
        <begin position="6"/>
        <end position="25"/>
    </location>
</feature>
<dbReference type="RefSeq" id="WP_069986804.1">
    <property type="nucleotide sequence ID" value="NZ_JACOQK010000001.1"/>
</dbReference>
<keyword evidence="1" id="KW-0472">Membrane</keyword>
<keyword evidence="3" id="KW-1185">Reference proteome</keyword>
<proteinExistence type="predicted"/>
<organism evidence="2 3">
    <name type="scientific">Clostridium facile</name>
    <dbReference type="NCBI Taxonomy" id="2763035"/>
    <lineage>
        <taxon>Bacteria</taxon>
        <taxon>Bacillati</taxon>
        <taxon>Bacillota</taxon>
        <taxon>Clostridia</taxon>
        <taxon>Eubacteriales</taxon>
        <taxon>Clostridiaceae</taxon>
        <taxon>Clostridium</taxon>
    </lineage>
</organism>